<name>A0ABP8JF89_9ACTN</name>
<dbReference type="InterPro" id="IPR045730">
    <property type="entry name" value="DUF6084"/>
</dbReference>
<gene>
    <name evidence="1" type="ORF">GCM10023147_17130</name>
</gene>
<organism evidence="1 2">
    <name type="scientific">Tsukamurella soli</name>
    <dbReference type="NCBI Taxonomy" id="644556"/>
    <lineage>
        <taxon>Bacteria</taxon>
        <taxon>Bacillati</taxon>
        <taxon>Actinomycetota</taxon>
        <taxon>Actinomycetes</taxon>
        <taxon>Mycobacteriales</taxon>
        <taxon>Tsukamurellaceae</taxon>
        <taxon>Tsukamurella</taxon>
    </lineage>
</organism>
<dbReference type="Proteomes" id="UP001500635">
    <property type="component" value="Unassembled WGS sequence"/>
</dbReference>
<proteinExistence type="predicted"/>
<accession>A0ABP8JF89</accession>
<comment type="caution">
    <text evidence="1">The sequence shown here is derived from an EMBL/GenBank/DDBJ whole genome shotgun (WGS) entry which is preliminary data.</text>
</comment>
<dbReference type="Pfam" id="PF19562">
    <property type="entry name" value="DUF6084"/>
    <property type="match status" value="1"/>
</dbReference>
<keyword evidence="2" id="KW-1185">Reference proteome</keyword>
<evidence type="ECO:0000313" key="2">
    <source>
        <dbReference type="Proteomes" id="UP001500635"/>
    </source>
</evidence>
<evidence type="ECO:0000313" key="1">
    <source>
        <dbReference type="EMBL" id="GAA4389853.1"/>
    </source>
</evidence>
<dbReference type="EMBL" id="BAABFR010000020">
    <property type="protein sequence ID" value="GAA4389853.1"/>
    <property type="molecule type" value="Genomic_DNA"/>
</dbReference>
<dbReference type="RefSeq" id="WP_344993752.1">
    <property type="nucleotide sequence ID" value="NZ_BAABFR010000020.1"/>
</dbReference>
<protein>
    <submittedName>
        <fullName evidence="1">DUF6084 family protein</fullName>
    </submittedName>
</protein>
<sequence>MTHLTIAVDRVVPDAYAAAPALVAKLRLAESTGAAVRAVAVRCQVRIEPQRRSYTADEEPGLIDLFGARERWSTTIHPFLWMHTSSVLPGFRGSCEADLPMPCTYDFEVVGSKYLHALAGGAVPLLFLFSGTVFTDGGNGFQVAPVPWDLEFRYSMPVAVWRESIDRHFPGAGWLRLDHEVIRRLSDYRSAHGLTSWDETLTRLLTVDAGAPR</sequence>
<reference evidence="2" key="1">
    <citation type="journal article" date="2019" name="Int. J. Syst. Evol. Microbiol.">
        <title>The Global Catalogue of Microorganisms (GCM) 10K type strain sequencing project: providing services to taxonomists for standard genome sequencing and annotation.</title>
        <authorList>
            <consortium name="The Broad Institute Genomics Platform"/>
            <consortium name="The Broad Institute Genome Sequencing Center for Infectious Disease"/>
            <person name="Wu L."/>
            <person name="Ma J."/>
        </authorList>
    </citation>
    <scope>NUCLEOTIDE SEQUENCE [LARGE SCALE GENOMIC DNA]</scope>
    <source>
        <strain evidence="2">JCM 17688</strain>
    </source>
</reference>